<evidence type="ECO:0000313" key="2">
    <source>
        <dbReference type="Proteomes" id="UP000004095"/>
    </source>
</evidence>
<evidence type="ECO:0000313" key="1">
    <source>
        <dbReference type="EMBL" id="EAY24299.1"/>
    </source>
</evidence>
<protein>
    <submittedName>
        <fullName evidence="1">Uncharacterized protein</fullName>
    </submittedName>
</protein>
<dbReference type="Proteomes" id="UP000004095">
    <property type="component" value="Unassembled WGS sequence"/>
</dbReference>
<keyword evidence="2" id="KW-1185">Reference proteome</keyword>
<accession>A1ZZ98</accession>
<reference evidence="1 2" key="1">
    <citation type="submission" date="2007-01" db="EMBL/GenBank/DDBJ databases">
        <authorList>
            <person name="Haygood M."/>
            <person name="Podell S."/>
            <person name="Anderson C."/>
            <person name="Hopkinson B."/>
            <person name="Roe K."/>
            <person name="Barbeau K."/>
            <person name="Gaasterland T."/>
            <person name="Ferriera S."/>
            <person name="Johnson J."/>
            <person name="Kravitz S."/>
            <person name="Beeson K."/>
            <person name="Sutton G."/>
            <person name="Rogers Y.-H."/>
            <person name="Friedman R."/>
            <person name="Frazier M."/>
            <person name="Venter J.C."/>
        </authorList>
    </citation>
    <scope>NUCLEOTIDE SEQUENCE [LARGE SCALE GENOMIC DNA]</scope>
    <source>
        <strain evidence="1 2">ATCC 23134</strain>
    </source>
</reference>
<proteinExistence type="predicted"/>
<comment type="caution">
    <text evidence="1">The sequence shown here is derived from an EMBL/GenBank/DDBJ whole genome shotgun (WGS) entry which is preliminary data.</text>
</comment>
<sequence>MQKLIALSFMFFRSYNQRFHKAEQTGTTFSWNNLFFPFY</sequence>
<dbReference type="EMBL" id="AAWS01000074">
    <property type="protein sequence ID" value="EAY24299.1"/>
    <property type="molecule type" value="Genomic_DNA"/>
</dbReference>
<name>A1ZZ98_MICM2</name>
<organism evidence="1 2">
    <name type="scientific">Microscilla marina ATCC 23134</name>
    <dbReference type="NCBI Taxonomy" id="313606"/>
    <lineage>
        <taxon>Bacteria</taxon>
        <taxon>Pseudomonadati</taxon>
        <taxon>Bacteroidota</taxon>
        <taxon>Cytophagia</taxon>
        <taxon>Cytophagales</taxon>
        <taxon>Microscillaceae</taxon>
        <taxon>Microscilla</taxon>
    </lineage>
</organism>
<gene>
    <name evidence="1" type="ORF">M23134_03053</name>
</gene>
<dbReference type="AlphaFoldDB" id="A1ZZ98"/>